<proteinExistence type="predicted"/>
<gene>
    <name evidence="2" type="ORF">GGP83_000861</name>
</gene>
<dbReference type="SUPFAM" id="SSF52540">
    <property type="entry name" value="P-loop containing nucleoside triphosphate hydrolases"/>
    <property type="match status" value="1"/>
</dbReference>
<comment type="caution">
    <text evidence="2">The sequence shown here is derived from an EMBL/GenBank/DDBJ whole genome shotgun (WGS) entry which is preliminary data.</text>
</comment>
<dbReference type="Proteomes" id="UP001155010">
    <property type="component" value="Unassembled WGS sequence"/>
</dbReference>
<accession>A0A9X2U6V9</accession>
<evidence type="ECO:0000256" key="1">
    <source>
        <dbReference type="SAM" id="MobiDB-lite"/>
    </source>
</evidence>
<dbReference type="AlphaFoldDB" id="A0A9X2U6V9"/>
<organism evidence="2 3">
    <name type="scientific">Salinibacter ruber</name>
    <dbReference type="NCBI Taxonomy" id="146919"/>
    <lineage>
        <taxon>Bacteria</taxon>
        <taxon>Pseudomonadati</taxon>
        <taxon>Rhodothermota</taxon>
        <taxon>Rhodothermia</taxon>
        <taxon>Rhodothermales</taxon>
        <taxon>Salinibacteraceae</taxon>
        <taxon>Salinibacter</taxon>
    </lineage>
</organism>
<reference evidence="2" key="1">
    <citation type="submission" date="2022-08" db="EMBL/GenBank/DDBJ databases">
        <title>Genomic Encyclopedia of Type Strains, Phase V (KMG-V): Genome sequencing to study the core and pangenomes of soil and plant-associated prokaryotes.</title>
        <authorList>
            <person name="Whitman W."/>
        </authorList>
    </citation>
    <scope>NUCLEOTIDE SEQUENCE</scope>
    <source>
        <strain evidence="2">SP2017</strain>
    </source>
</reference>
<dbReference type="EMBL" id="JANUBB010000003">
    <property type="protein sequence ID" value="MCS3950920.1"/>
    <property type="molecule type" value="Genomic_DNA"/>
</dbReference>
<dbReference type="InterPro" id="IPR027417">
    <property type="entry name" value="P-loop_NTPase"/>
</dbReference>
<dbReference type="RefSeq" id="WP_259081521.1">
    <property type="nucleotide sequence ID" value="NZ_JANUBB010000003.1"/>
</dbReference>
<evidence type="ECO:0000313" key="2">
    <source>
        <dbReference type="EMBL" id="MCS3950920.1"/>
    </source>
</evidence>
<dbReference type="Gene3D" id="3.40.50.300">
    <property type="entry name" value="P-loop containing nucleotide triphosphate hydrolases"/>
    <property type="match status" value="1"/>
</dbReference>
<name>A0A9X2U6V9_9BACT</name>
<feature type="compositionally biased region" description="Basic and acidic residues" evidence="1">
    <location>
        <begin position="129"/>
        <end position="140"/>
    </location>
</feature>
<protein>
    <recommendedName>
        <fullName evidence="4">Sulfotransferase</fullName>
    </recommendedName>
</protein>
<evidence type="ECO:0000313" key="3">
    <source>
        <dbReference type="Proteomes" id="UP001155010"/>
    </source>
</evidence>
<evidence type="ECO:0008006" key="4">
    <source>
        <dbReference type="Google" id="ProtNLM"/>
    </source>
</evidence>
<sequence length="178" mass="20294">MRPDLNYARHKHAVANVRLAVEYGVPTVILFRDPKECIPSFVSRFRPGVAEALYRYLGFYRSVVSEVMPAALLVSFEEAVGGIQGTVRRIAAFADFSVEEGNLEELEAKAKQRIQKRTQRRVGTAEHISLPDRNRETTKAEHRKKLLQSSKYAEAKKLYHQLQSIHELQVGRGERCQS</sequence>
<feature type="region of interest" description="Disordered" evidence="1">
    <location>
        <begin position="114"/>
        <end position="142"/>
    </location>
</feature>